<evidence type="ECO:0000256" key="2">
    <source>
        <dbReference type="ARBA" id="ARBA00023134"/>
    </source>
</evidence>
<accession>A0A2Z4Y7U8</accession>
<name>A0A2Z4Y7U8_SUMC1</name>
<evidence type="ECO:0000313" key="4">
    <source>
        <dbReference type="Proteomes" id="UP000262583"/>
    </source>
</evidence>
<sequence length="356" mass="40250">MPNINYAFREIACKIVYYGPGFGGKTTNLQFVYGNVPEKHRGQLVSLATEQDQTLFFDFLPLDIGEVKGFKTKFQLYTVPGQVFYNATRKLVLRGVDGIVFVADSQSNRLQDNLDSMKNLRENLREYGLDLDSIPCVIQYNKRDLPNALPVAELEARLNPDRRFVQFEAIATEGIGVRETLREIASQVLKKLNETANIVTDEEIVGERLGVLPPVEEEEKPASSSKLKAASQGGPQIEYEQNSRWSWRGIPIGEGEVSIHTVTQKDGSVNYELRANYRVLLRKKQLNRTLKFIGEDRRDILGDTHTYYFLRDTATSRDTVPVTVYVEKGTIPRIYMIYPGIAGDIKVGPSGEFNPF</sequence>
<dbReference type="InterPro" id="IPR027417">
    <property type="entry name" value="P-loop_NTPase"/>
</dbReference>
<dbReference type="GO" id="GO:0005525">
    <property type="term" value="F:GTP binding"/>
    <property type="evidence" value="ECO:0007669"/>
    <property type="project" value="UniProtKB-KW"/>
</dbReference>
<evidence type="ECO:0000256" key="1">
    <source>
        <dbReference type="ARBA" id="ARBA00022741"/>
    </source>
</evidence>
<dbReference type="SUPFAM" id="SSF52540">
    <property type="entry name" value="P-loop containing nucleoside triphosphate hydrolases"/>
    <property type="match status" value="1"/>
</dbReference>
<dbReference type="Proteomes" id="UP000262583">
    <property type="component" value="Chromosome"/>
</dbReference>
<protein>
    <submittedName>
        <fullName evidence="3">Gliding motility protein MglA</fullName>
    </submittedName>
</protein>
<keyword evidence="1" id="KW-0547">Nucleotide-binding</keyword>
<dbReference type="Pfam" id="PF00025">
    <property type="entry name" value="Arf"/>
    <property type="match status" value="1"/>
</dbReference>
<dbReference type="GO" id="GO:0003924">
    <property type="term" value="F:GTPase activity"/>
    <property type="evidence" value="ECO:0007669"/>
    <property type="project" value="InterPro"/>
</dbReference>
<dbReference type="PANTHER" id="PTHR42708:SF1">
    <property type="entry name" value="GLIDING MOTILITY PROTEIN MGLA"/>
    <property type="match status" value="1"/>
</dbReference>
<dbReference type="CDD" id="cd00882">
    <property type="entry name" value="Ras_like_GTPase"/>
    <property type="match status" value="1"/>
</dbReference>
<dbReference type="Gene3D" id="3.40.50.300">
    <property type="entry name" value="P-loop containing nucleotide triphosphate hydrolases"/>
    <property type="match status" value="1"/>
</dbReference>
<dbReference type="EMBL" id="CP030759">
    <property type="protein sequence ID" value="AXA37324.1"/>
    <property type="molecule type" value="Genomic_DNA"/>
</dbReference>
<dbReference type="InterPro" id="IPR006689">
    <property type="entry name" value="Small_GTPase_ARF/SAR"/>
</dbReference>
<reference evidence="3 4" key="1">
    <citation type="submission" date="2018-05" db="EMBL/GenBank/DDBJ databases">
        <title>A metagenomic window into the 2 km-deep terrestrial subsurface aquifer revealed taxonomically and functionally diverse microbial community comprising novel uncultured bacterial lineages.</title>
        <authorList>
            <person name="Kadnikov V.V."/>
            <person name="Mardanov A.V."/>
            <person name="Beletsky A.V."/>
            <person name="Banks D."/>
            <person name="Pimenov N.V."/>
            <person name="Frank Y.A."/>
            <person name="Karnachuk O.V."/>
            <person name="Ravin N.V."/>
        </authorList>
    </citation>
    <scope>NUCLEOTIDE SEQUENCE [LARGE SCALE GENOMIC DNA]</scope>
    <source>
        <strain evidence="3">BY</strain>
    </source>
</reference>
<evidence type="ECO:0000313" key="3">
    <source>
        <dbReference type="EMBL" id="AXA37324.1"/>
    </source>
</evidence>
<dbReference type="PANTHER" id="PTHR42708">
    <property type="entry name" value="ATP/GTP-BINDING PROTEIN-RELATED"/>
    <property type="match status" value="1"/>
</dbReference>
<proteinExistence type="predicted"/>
<dbReference type="KEGG" id="schv:BRCON_2582"/>
<keyword evidence="2" id="KW-0342">GTP-binding</keyword>
<organism evidence="3 4">
    <name type="scientific">Sumerlaea chitinivorans</name>
    <dbReference type="NCBI Taxonomy" id="2250252"/>
    <lineage>
        <taxon>Bacteria</taxon>
        <taxon>Candidatus Sumerlaeota</taxon>
        <taxon>Candidatus Sumerlaeia</taxon>
        <taxon>Candidatus Sumerlaeales</taxon>
        <taxon>Candidatus Sumerlaeaceae</taxon>
        <taxon>Candidatus Sumerlaea</taxon>
    </lineage>
</organism>
<dbReference type="AlphaFoldDB" id="A0A2Z4Y7U8"/>
<gene>
    <name evidence="3" type="ORF">BRCON_2582</name>
</gene>
<dbReference type="InterPro" id="IPR052705">
    <property type="entry name" value="Gliding_Motility_GTPase"/>
</dbReference>